<dbReference type="Proteomes" id="UP000217507">
    <property type="component" value="Chromosome"/>
</dbReference>
<proteinExistence type="predicted"/>
<dbReference type="AlphaFoldDB" id="A0A1Z4KH56"/>
<accession>A0A1Z4KH56</accession>
<dbReference type="EMBL" id="AP018216">
    <property type="protein sequence ID" value="BAY68316.1"/>
    <property type="molecule type" value="Genomic_DNA"/>
</dbReference>
<gene>
    <name evidence="1" type="ORF">NIES23_11010</name>
</gene>
<evidence type="ECO:0000313" key="1">
    <source>
        <dbReference type="EMBL" id="BAY68316.1"/>
    </source>
</evidence>
<sequence length="161" mass="18543">MQGSIIGSFRKYYREIRGVIDLFESVGIFILSPTKSQVINPDEEFVLLESDDLNYSPVEIQLIAFHRILRSSFVYTFCPNGYIGRTTAYEIGRVVERKIKLFFSEAPKDLPIFLPQNSIWSPKDFSKYFLTNGKLPETLEAGSKTLSEKLHNDLFLGKYQD</sequence>
<name>A0A1Z4KH56_ANAVA</name>
<protein>
    <submittedName>
        <fullName evidence="1">Uncharacterized protein</fullName>
    </submittedName>
</protein>
<organism evidence="1 2">
    <name type="scientific">Trichormus variabilis NIES-23</name>
    <dbReference type="NCBI Taxonomy" id="1973479"/>
    <lineage>
        <taxon>Bacteria</taxon>
        <taxon>Bacillati</taxon>
        <taxon>Cyanobacteriota</taxon>
        <taxon>Cyanophyceae</taxon>
        <taxon>Nostocales</taxon>
        <taxon>Nostocaceae</taxon>
        <taxon>Trichormus</taxon>
    </lineage>
</organism>
<evidence type="ECO:0000313" key="2">
    <source>
        <dbReference type="Proteomes" id="UP000217507"/>
    </source>
</evidence>
<reference evidence="1 2" key="1">
    <citation type="submission" date="2017-06" db="EMBL/GenBank/DDBJ databases">
        <title>Genome sequencing of cyanobaciteial culture collection at National Institute for Environmental Studies (NIES).</title>
        <authorList>
            <person name="Hirose Y."/>
            <person name="Shimura Y."/>
            <person name="Fujisawa T."/>
            <person name="Nakamura Y."/>
            <person name="Kawachi M."/>
        </authorList>
    </citation>
    <scope>NUCLEOTIDE SEQUENCE [LARGE SCALE GENOMIC DNA]</scope>
    <source>
        <strain evidence="1 2">NIES-23</strain>
    </source>
</reference>